<gene>
    <name evidence="1" type="ORF">NPIL_170351</name>
</gene>
<dbReference type="EMBL" id="BMAW01063080">
    <property type="protein sequence ID" value="GFT38590.1"/>
    <property type="molecule type" value="Genomic_DNA"/>
</dbReference>
<sequence>MLPDNFAIRRPKLRVGPSVFHDSHRQHFCQALFSVSPVRRISELKCQLITSTHCDSRPLRNRKFRRSKMRGWREERDVSHLQGSYGA</sequence>
<reference evidence="1" key="1">
    <citation type="submission" date="2020-08" db="EMBL/GenBank/DDBJ databases">
        <title>Multicomponent nature underlies the extraordinary mechanical properties of spider dragline silk.</title>
        <authorList>
            <person name="Kono N."/>
            <person name="Nakamura H."/>
            <person name="Mori M."/>
            <person name="Yoshida Y."/>
            <person name="Ohtoshi R."/>
            <person name="Malay A.D."/>
            <person name="Moran D.A.P."/>
            <person name="Tomita M."/>
            <person name="Numata K."/>
            <person name="Arakawa K."/>
        </authorList>
    </citation>
    <scope>NUCLEOTIDE SEQUENCE</scope>
</reference>
<dbReference type="Proteomes" id="UP000887013">
    <property type="component" value="Unassembled WGS sequence"/>
</dbReference>
<organism evidence="1 2">
    <name type="scientific">Nephila pilipes</name>
    <name type="common">Giant wood spider</name>
    <name type="synonym">Nephila maculata</name>
    <dbReference type="NCBI Taxonomy" id="299642"/>
    <lineage>
        <taxon>Eukaryota</taxon>
        <taxon>Metazoa</taxon>
        <taxon>Ecdysozoa</taxon>
        <taxon>Arthropoda</taxon>
        <taxon>Chelicerata</taxon>
        <taxon>Arachnida</taxon>
        <taxon>Araneae</taxon>
        <taxon>Araneomorphae</taxon>
        <taxon>Entelegynae</taxon>
        <taxon>Araneoidea</taxon>
        <taxon>Nephilidae</taxon>
        <taxon>Nephila</taxon>
    </lineage>
</organism>
<evidence type="ECO:0000313" key="1">
    <source>
        <dbReference type="EMBL" id="GFT38590.1"/>
    </source>
</evidence>
<evidence type="ECO:0000313" key="2">
    <source>
        <dbReference type="Proteomes" id="UP000887013"/>
    </source>
</evidence>
<accession>A0A8X6NYP1</accession>
<dbReference type="AlphaFoldDB" id="A0A8X6NYP1"/>
<proteinExistence type="predicted"/>
<keyword evidence="2" id="KW-1185">Reference proteome</keyword>
<protein>
    <submittedName>
        <fullName evidence="1">Uncharacterized protein</fullName>
    </submittedName>
</protein>
<comment type="caution">
    <text evidence="1">The sequence shown here is derived from an EMBL/GenBank/DDBJ whole genome shotgun (WGS) entry which is preliminary data.</text>
</comment>
<name>A0A8X6NYP1_NEPPI</name>